<feature type="region of interest" description="Disordered" evidence="12">
    <location>
        <begin position="462"/>
        <end position="495"/>
    </location>
</feature>
<evidence type="ECO:0000256" key="11">
    <source>
        <dbReference type="HAMAP-Rule" id="MF_03209"/>
    </source>
</evidence>
<proteinExistence type="inferred from homology"/>
<keyword evidence="2 11" id="KW-0444">Lipid biosynthesis</keyword>
<sequence>MRIKKRKADLYLLVNALRAADLVIPGDEKPSKSINAAFVVQLNKYKKRSKRRLNTSQPSWDRQFAVPLKHGDYSQVLVLSVWSKSSREKSYLGELRLCIADLFIDQEAHKTEPQWYKLYSDETEHSYVTGSVLLSFELLAPKQRRMNMSSGSNVSLSKENPKVPSLAVNPPTATQLKLSKLNIKDDTIDEMFKKWICSLVVSSVNPATITPNEQGFYPSDFASADISGASEMSEVESSDDETKVTSKRSSHSEEPLQLLHDAQSKSLFMELGQTKHLDVPGSIDDVRSDVSVSSASSSCSYVSDAYSDGGLYNEGGGEAEPKGRKHRRKRRASEKATRKPKYELRKRDVKGILFVEIISCSDLPPFRNFTRTTFDMDPFIVVTFGKKTFRTSWKRHTLNPVYNERLVFEIMEHESNYNVQFSVLDKDHFSFHDKIADVTLPVQDLMNIASVPTKIAIKEPDDDLSNSELLESKDTDTSHHSNEASGGDEEEFKPSEHLNVKLGNITEGYRNASFSSFGSPSDNLTSNSVIKLAENENLVKVKKRKKLRRSRYTTSYVDTSLFKTIDLSLTLHKTKWAEKYSPTLKLRARYLTYESLRRDFWRILLEQFTVSDTPGTMDYIELMSLLDTLGAEDSDQIVGKFFEKAKKSTWGGDSLDFNEIIDCLEDLVTSESQLPGAKIFVFDRCPICCQEHLSKRDDLDIITHFAICASKDWSIVSKLLVSSYDTPQIATRRWFSKILIKLSYGKYKLGSNSANILVQDRSTGIVMEEKMSVSVRLGIRLLYKGLDKAKSKRIRTLLRKLSIKQGVKFDSPRSKRDIDSFIKFHKLNLADCLITDPSRFETFNDFFYRKLKPGARPIEGDDGIAVSPADCRCTTFTSVDEATELWIKGRNFTLAKLFNGNFNDLEKTSLYNPKECCIGIFRLAPQDYHRFHSPVNGKIGPIKYIEGEYYTVNPMAIRSDLDVYGENVRVVVPIVTETFGTVVLVGVGAMMVGSTIITVKEGQEVQRGDEVGYFKFGGSTVLLLFEKKYLQFDSDIVNNSKSCIETLVRVGQSIGHSPSVKEYKREHIEFDKQPQTFKLNLIRAITGGDVSDPAKIDSWESQNLQITADDMDDLINDPELADYLTDEEGSIDSQ</sequence>
<feature type="region of interest" description="Disordered" evidence="12">
    <location>
        <begin position="149"/>
        <end position="168"/>
    </location>
</feature>
<keyword evidence="11" id="KW-0333">Golgi apparatus</keyword>
<comment type="domain">
    <text evidence="11">The C2 domains have an essential, but non-catalytic function. They may facilitate interactions with other proteins and are required for lipid transport function.</text>
</comment>
<dbReference type="GO" id="GO:0005795">
    <property type="term" value="C:Golgi stack"/>
    <property type="evidence" value="ECO:0007669"/>
    <property type="project" value="UniProtKB-UniRule"/>
</dbReference>
<comment type="function">
    <text evidence="11">Catalyzes the formation of phosphatidylethanolamine (PtdEtn) from phosphatidylserine (PtdSer). Plays a central role in phospholipid metabolism and in the interorganelle trafficking of phosphatidylserine.</text>
</comment>
<keyword evidence="7 11" id="KW-0594">Phospholipid biosynthesis</keyword>
<keyword evidence="3 11" id="KW-0210">Decarboxylase</keyword>
<protein>
    <recommendedName>
        <fullName evidence="11">Phosphatidylserine decarboxylase proenzyme 2</fullName>
        <ecNumber evidence="11">4.1.1.65</ecNumber>
    </recommendedName>
    <component>
        <recommendedName>
            <fullName evidence="11">Phosphatidylserine decarboxylase 2 beta chain</fullName>
        </recommendedName>
    </component>
    <component>
        <recommendedName>
            <fullName evidence="11">Phosphatidylserine decarboxylase 2 alpha chain</fullName>
        </recommendedName>
    </component>
</protein>
<evidence type="ECO:0000313" key="14">
    <source>
        <dbReference type="EMBL" id="OVF06247.1"/>
    </source>
</evidence>
<evidence type="ECO:0000256" key="12">
    <source>
        <dbReference type="SAM" id="MobiDB-lite"/>
    </source>
</evidence>
<dbReference type="PANTHER" id="PTHR10067">
    <property type="entry name" value="PHOSPHATIDYLSERINE DECARBOXYLASE"/>
    <property type="match status" value="1"/>
</dbReference>
<dbReference type="HAMAP" id="MF_00663">
    <property type="entry name" value="PS_decarb_PSD_B_type2"/>
    <property type="match status" value="1"/>
</dbReference>
<dbReference type="Gene3D" id="2.60.40.150">
    <property type="entry name" value="C2 domain"/>
    <property type="match status" value="2"/>
</dbReference>
<dbReference type="GO" id="GO:0010008">
    <property type="term" value="C:endosome membrane"/>
    <property type="evidence" value="ECO:0007669"/>
    <property type="project" value="UniProtKB-SubCell"/>
</dbReference>
<dbReference type="AlphaFoldDB" id="A0AA91SZV6"/>
<evidence type="ECO:0000256" key="8">
    <source>
        <dbReference type="ARBA" id="ARBA00023239"/>
    </source>
</evidence>
<dbReference type="GO" id="GO:0000139">
    <property type="term" value="C:Golgi membrane"/>
    <property type="evidence" value="ECO:0007669"/>
    <property type="project" value="UniProtKB-SubCell"/>
</dbReference>
<keyword evidence="4 11" id="KW-0443">Lipid metabolism</keyword>
<name>A0AA91SZV6_CLALS</name>
<keyword evidence="11" id="KW-0967">Endosome</keyword>
<dbReference type="SUPFAM" id="SSF49562">
    <property type="entry name" value="C2 domain (Calcium/lipid-binding domain, CaLB)"/>
    <property type="match status" value="2"/>
</dbReference>
<feature type="modified residue" description="Pyruvic acid (Ser); by autocatalysis" evidence="11">
    <location>
        <position position="1019"/>
    </location>
</feature>
<feature type="compositionally biased region" description="Basic and acidic residues" evidence="12">
    <location>
        <begin position="240"/>
        <end position="254"/>
    </location>
</feature>
<feature type="domain" description="C2" evidence="13">
    <location>
        <begin position="1"/>
        <end position="116"/>
    </location>
</feature>
<organism evidence="14 15">
    <name type="scientific">Clavispora lusitaniae</name>
    <name type="common">Candida lusitaniae</name>
    <dbReference type="NCBI Taxonomy" id="36911"/>
    <lineage>
        <taxon>Eukaryota</taxon>
        <taxon>Fungi</taxon>
        <taxon>Dikarya</taxon>
        <taxon>Ascomycota</taxon>
        <taxon>Saccharomycotina</taxon>
        <taxon>Pichiomycetes</taxon>
        <taxon>Metschnikowiaceae</taxon>
        <taxon>Clavispora</taxon>
    </lineage>
</organism>
<reference evidence="14 15" key="1">
    <citation type="submission" date="2017-04" db="EMBL/GenBank/DDBJ databases">
        <title>Draft genome of the yeast Clavispora lusitaniae type strain CBS 6936.</title>
        <authorList>
            <person name="Durrens P."/>
            <person name="Klopp C."/>
            <person name="Biteau N."/>
            <person name="Fitton-Ouhabi V."/>
            <person name="Dementhon K."/>
            <person name="Accoceberry I."/>
            <person name="Sherman D.J."/>
            <person name="Noel T."/>
        </authorList>
    </citation>
    <scope>NUCLEOTIDE SEQUENCE [LARGE SCALE GENOMIC DNA]</scope>
    <source>
        <strain evidence="14 15">CBS 6936</strain>
    </source>
</reference>
<dbReference type="EMBL" id="LYUB02000021">
    <property type="protein sequence ID" value="OVF06247.1"/>
    <property type="molecule type" value="Genomic_DNA"/>
</dbReference>
<comment type="similarity">
    <text evidence="11">Belongs to the phosphatidylserine decarboxylase family. PSD-B subfamily. Eukaryotic type II sub-subfamily.</text>
</comment>
<feature type="domain" description="C2" evidence="13">
    <location>
        <begin position="332"/>
        <end position="455"/>
    </location>
</feature>
<dbReference type="GO" id="GO:0004609">
    <property type="term" value="F:phosphatidylserine decarboxylase activity"/>
    <property type="evidence" value="ECO:0007669"/>
    <property type="project" value="UniProtKB-UniRule"/>
</dbReference>
<evidence type="ECO:0000256" key="5">
    <source>
        <dbReference type="ARBA" id="ARBA00023136"/>
    </source>
</evidence>
<feature type="active site" description="Charge relay system; for autoendoproteolytic cleavage activity" evidence="11">
    <location>
        <position position="1019"/>
    </location>
</feature>
<comment type="subunit">
    <text evidence="11">Heterodimer of a large membrane-associated beta subunit and a small pyruvoyl-containing alpha subunit. Interacts with pstB2. This interaction may be a means to structurally tether the donor membrane (ER) harboring PstB2 to acceptor membranes (Golgi/endosomes) harboring PSD2 during PtdSer transport to the site of PtdEtn synthesis.</text>
</comment>
<evidence type="ECO:0000256" key="4">
    <source>
        <dbReference type="ARBA" id="ARBA00023098"/>
    </source>
</evidence>
<feature type="region of interest" description="Disordered" evidence="12">
    <location>
        <begin position="310"/>
        <end position="340"/>
    </location>
</feature>
<evidence type="ECO:0000256" key="6">
    <source>
        <dbReference type="ARBA" id="ARBA00023145"/>
    </source>
</evidence>
<comment type="cofactor">
    <cofactor evidence="11">
        <name>pyruvate</name>
        <dbReference type="ChEBI" id="CHEBI:15361"/>
    </cofactor>
    <text evidence="11">Binds 1 pyruvoyl group covalently per subunit.</text>
</comment>
<dbReference type="KEGG" id="clus:A9F13_21g00759"/>
<dbReference type="InterPro" id="IPR035892">
    <property type="entry name" value="C2_domain_sf"/>
</dbReference>
<keyword evidence="9 11" id="KW-1208">Phospholipid metabolism</keyword>
<feature type="compositionally biased region" description="Basic and acidic residues" evidence="12">
    <location>
        <begin position="470"/>
        <end position="482"/>
    </location>
</feature>
<comment type="pathway">
    <text evidence="11">Phospholipid metabolism; phosphatidylethanolamine biosynthesis; phosphatidylethanolamine from CDP-diacylglycerol: step 2/2.</text>
</comment>
<dbReference type="SUPFAM" id="SSF47473">
    <property type="entry name" value="EF-hand"/>
    <property type="match status" value="1"/>
</dbReference>
<dbReference type="NCBIfam" id="TIGR00163">
    <property type="entry name" value="PS_decarb"/>
    <property type="match status" value="1"/>
</dbReference>
<feature type="chain" id="PRO_5041504756" description="Phosphatidylserine decarboxylase 2 alpha chain" evidence="11">
    <location>
        <begin position="1019"/>
        <end position="1134"/>
    </location>
</feature>
<dbReference type="GO" id="GO:0016540">
    <property type="term" value="P:protein autoprocessing"/>
    <property type="evidence" value="ECO:0007669"/>
    <property type="project" value="UniProtKB-UniRule"/>
</dbReference>
<keyword evidence="8 11" id="KW-0456">Lyase</keyword>
<dbReference type="InterPro" id="IPR033177">
    <property type="entry name" value="PSD-B"/>
</dbReference>
<dbReference type="SMART" id="SM00239">
    <property type="entry name" value="C2"/>
    <property type="match status" value="2"/>
</dbReference>
<feature type="active site" description="Schiff-base intermediate with substrate; via pyruvic acid; for decarboxylase activity" evidence="11">
    <location>
        <position position="1019"/>
    </location>
</feature>
<comment type="caution">
    <text evidence="14">The sequence shown here is derived from an EMBL/GenBank/DDBJ whole genome shotgun (WGS) entry which is preliminary data.</text>
</comment>
<feature type="active site" description="Charge relay system; for autoendoproteolytic cleavage activity" evidence="11">
    <location>
        <position position="932"/>
    </location>
</feature>
<dbReference type="PROSITE" id="PS50004">
    <property type="entry name" value="C2"/>
    <property type="match status" value="2"/>
</dbReference>
<keyword evidence="5 11" id="KW-0472">Membrane</keyword>
<evidence type="ECO:0000259" key="13">
    <source>
        <dbReference type="PROSITE" id="PS50004"/>
    </source>
</evidence>
<dbReference type="Proteomes" id="UP000195602">
    <property type="component" value="Unassembled WGS sequence"/>
</dbReference>
<evidence type="ECO:0000313" key="15">
    <source>
        <dbReference type="Proteomes" id="UP000195602"/>
    </source>
</evidence>
<dbReference type="InterPro" id="IPR000008">
    <property type="entry name" value="C2_dom"/>
</dbReference>
<dbReference type="InterPro" id="IPR003817">
    <property type="entry name" value="PS_Dcarbxylase"/>
</dbReference>
<evidence type="ECO:0000256" key="2">
    <source>
        <dbReference type="ARBA" id="ARBA00022516"/>
    </source>
</evidence>
<comment type="PTM">
    <text evidence="11">Is synthesized initially as an inactive proenzyme. Formation of the active enzyme involves a self-maturation process in which the active site pyruvoyl group is generated from an internal serine residue via an autocatalytic post-translational modification. Two non-identical subunits are generated from the proenzyme in this reaction, and the pyruvate is formed at the N-terminus of the alpha chain, which is derived from the carboxyl end of the proenzyme. The autoendoproteolytic cleavage occurs by a canonical serine protease mechanism, in which the side chain hydroxyl group of the serine supplies its oxygen atom to form the C-terminus of the beta chain, while the remainder of the serine residue undergoes an oxidative deamination to produce ammonia and the pyruvoyl prosthetic group on the alpha chain. During this reaction, the Ser that is part of the protease active site of the proenzyme becomes the pyruvoyl prosthetic group, which constitutes an essential element of the active site of the mature decarboxylase.</text>
</comment>
<evidence type="ECO:0000256" key="3">
    <source>
        <dbReference type="ARBA" id="ARBA00022793"/>
    </source>
</evidence>
<evidence type="ECO:0000256" key="10">
    <source>
        <dbReference type="ARBA" id="ARBA00023317"/>
    </source>
</evidence>
<dbReference type="GO" id="GO:0006646">
    <property type="term" value="P:phosphatidylethanolamine biosynthetic process"/>
    <property type="evidence" value="ECO:0007669"/>
    <property type="project" value="UniProtKB-UniRule"/>
</dbReference>
<evidence type="ECO:0000256" key="7">
    <source>
        <dbReference type="ARBA" id="ARBA00023209"/>
    </source>
</evidence>
<dbReference type="InterPro" id="IPR033179">
    <property type="entry name" value="PSD_type2_pro"/>
</dbReference>
<dbReference type="EC" id="4.1.1.65" evidence="11"/>
<feature type="compositionally biased region" description="Polar residues" evidence="12">
    <location>
        <begin position="149"/>
        <end position="158"/>
    </location>
</feature>
<feature type="compositionally biased region" description="Basic residues" evidence="12">
    <location>
        <begin position="323"/>
        <end position="332"/>
    </location>
</feature>
<dbReference type="PANTHER" id="PTHR10067:SF17">
    <property type="entry name" value="PHOSPHATIDYLSERINE DECARBOXYLASE PROENZYME 2"/>
    <property type="match status" value="1"/>
</dbReference>
<feature type="chain" id="PRO_5041504755" description="Phosphatidylserine decarboxylase 2 beta chain" evidence="11">
    <location>
        <begin position="1"/>
        <end position="1018"/>
    </location>
</feature>
<gene>
    <name evidence="11" type="primary">PSD2</name>
    <name evidence="14" type="ORF">A9F13_21g00759</name>
</gene>
<accession>A0AA91SZV6</accession>
<dbReference type="InterPro" id="IPR011992">
    <property type="entry name" value="EF-hand-dom_pair"/>
</dbReference>
<comment type="catalytic activity">
    <reaction evidence="11">
        <text>a 1,2-diacyl-sn-glycero-3-phospho-L-serine + H(+) = a 1,2-diacyl-sn-glycero-3-phosphoethanolamine + CO2</text>
        <dbReference type="Rhea" id="RHEA:20828"/>
        <dbReference type="ChEBI" id="CHEBI:15378"/>
        <dbReference type="ChEBI" id="CHEBI:16526"/>
        <dbReference type="ChEBI" id="CHEBI:57262"/>
        <dbReference type="ChEBI" id="CHEBI:64612"/>
        <dbReference type="EC" id="4.1.1.65"/>
    </reaction>
</comment>
<keyword evidence="10 11" id="KW-0670">Pyruvate</keyword>
<feature type="active site" description="Charge relay system; for autoendoproteolytic cleavage activity" evidence="11">
    <location>
        <position position="870"/>
    </location>
</feature>
<evidence type="ECO:0000256" key="9">
    <source>
        <dbReference type="ARBA" id="ARBA00023264"/>
    </source>
</evidence>
<comment type="pathway">
    <text evidence="1">Lipid metabolism.</text>
</comment>
<comment type="subcellular location">
    <subcellularLocation>
        <location evidence="11">Golgi apparatus membrane</location>
        <topology evidence="11">Peripheral membrane protein</topology>
        <orientation evidence="11">Cytoplasmic side</orientation>
    </subcellularLocation>
    <subcellularLocation>
        <location evidence="11">Endosome membrane</location>
        <topology evidence="11">Peripheral membrane protein</topology>
        <orientation evidence="11">Cytoplasmic side</orientation>
    </subcellularLocation>
</comment>
<dbReference type="Pfam" id="PF00168">
    <property type="entry name" value="C2"/>
    <property type="match status" value="2"/>
</dbReference>
<feature type="region of interest" description="Disordered" evidence="12">
    <location>
        <begin position="228"/>
        <end position="255"/>
    </location>
</feature>
<feature type="site" description="Cleavage (non-hydrolytic); by autocatalysis" evidence="11">
    <location>
        <begin position="1018"/>
        <end position="1019"/>
    </location>
</feature>
<evidence type="ECO:0000256" key="1">
    <source>
        <dbReference type="ARBA" id="ARBA00005189"/>
    </source>
</evidence>
<dbReference type="Pfam" id="PF02666">
    <property type="entry name" value="PS_Dcarbxylase"/>
    <property type="match status" value="1"/>
</dbReference>
<dbReference type="CDD" id="cd04039">
    <property type="entry name" value="C2_PSD"/>
    <property type="match status" value="1"/>
</dbReference>
<keyword evidence="6 11" id="KW-0865">Zymogen</keyword>